<sequence>MFVVANFLIAVAKVADILLTIYMYVIIGRAIISWVNPDPYNPIVRFLYRATEPLLSRVRRVLPDMGGLDLSPLVILLGIYFLQKFAISSIYEFGYRLKMSGGGLP</sequence>
<proteinExistence type="inferred from homology"/>
<evidence type="ECO:0000313" key="4">
    <source>
        <dbReference type="Proteomes" id="UP000756860"/>
    </source>
</evidence>
<keyword evidence="2" id="KW-0812">Transmembrane</keyword>
<dbReference type="PANTHER" id="PTHR33219:SF14">
    <property type="entry name" value="PROTEIN COFACTOR ASSEMBLY OF COMPLEX C SUBUNIT B CCB3, CHLOROPLASTIC-RELATED"/>
    <property type="match status" value="1"/>
</dbReference>
<keyword evidence="4" id="KW-1185">Reference proteome</keyword>
<comment type="similarity">
    <text evidence="1">Belongs to the YggT family.</text>
</comment>
<accession>A0ABS5SGR4</accession>
<dbReference type="EMBL" id="JAHCVK010000011">
    <property type="protein sequence ID" value="MBT0654549.1"/>
    <property type="molecule type" value="Genomic_DNA"/>
</dbReference>
<feature type="transmembrane region" description="Helical" evidence="2">
    <location>
        <begin position="7"/>
        <end position="32"/>
    </location>
</feature>
<keyword evidence="2" id="KW-1133">Transmembrane helix</keyword>
<evidence type="ECO:0000313" key="3">
    <source>
        <dbReference type="EMBL" id="MBT0654549.1"/>
    </source>
</evidence>
<evidence type="ECO:0000256" key="2">
    <source>
        <dbReference type="SAM" id="Phobius"/>
    </source>
</evidence>
<dbReference type="Proteomes" id="UP000756860">
    <property type="component" value="Unassembled WGS sequence"/>
</dbReference>
<evidence type="ECO:0000256" key="1">
    <source>
        <dbReference type="ARBA" id="ARBA00010894"/>
    </source>
</evidence>
<dbReference type="RefSeq" id="WP_214176557.1">
    <property type="nucleotide sequence ID" value="NZ_JAHCVK010000011.1"/>
</dbReference>
<reference evidence="3 4" key="1">
    <citation type="submission" date="2021-05" db="EMBL/GenBank/DDBJ databases">
        <title>The draft genome of Geobacter luticola JCM 17780.</title>
        <authorList>
            <person name="Xu Z."/>
            <person name="Masuda Y."/>
            <person name="Itoh H."/>
            <person name="Senoo K."/>
        </authorList>
    </citation>
    <scope>NUCLEOTIDE SEQUENCE [LARGE SCALE GENOMIC DNA]</scope>
    <source>
        <strain evidence="3 4">JCM 17780</strain>
    </source>
</reference>
<feature type="transmembrane region" description="Helical" evidence="2">
    <location>
        <begin position="70"/>
        <end position="91"/>
    </location>
</feature>
<keyword evidence="2" id="KW-0472">Membrane</keyword>
<comment type="caution">
    <text evidence="3">The sequence shown here is derived from an EMBL/GenBank/DDBJ whole genome shotgun (WGS) entry which is preliminary data.</text>
</comment>
<dbReference type="Pfam" id="PF02325">
    <property type="entry name" value="CCB3_YggT"/>
    <property type="match status" value="1"/>
</dbReference>
<name>A0ABS5SGR4_9BACT</name>
<organism evidence="3 4">
    <name type="scientific">Geomobilimonas luticola</name>
    <dbReference type="NCBI Taxonomy" id="1114878"/>
    <lineage>
        <taxon>Bacteria</taxon>
        <taxon>Pseudomonadati</taxon>
        <taxon>Thermodesulfobacteriota</taxon>
        <taxon>Desulfuromonadia</taxon>
        <taxon>Geobacterales</taxon>
        <taxon>Geobacteraceae</taxon>
        <taxon>Geomobilimonas</taxon>
    </lineage>
</organism>
<dbReference type="InterPro" id="IPR003425">
    <property type="entry name" value="CCB3/YggT"/>
</dbReference>
<protein>
    <submittedName>
        <fullName evidence="3">YggT family protein</fullName>
    </submittedName>
</protein>
<dbReference type="PANTHER" id="PTHR33219">
    <property type="entry name" value="YLMG HOMOLOG PROTEIN 2, CHLOROPLASTIC"/>
    <property type="match status" value="1"/>
</dbReference>
<gene>
    <name evidence="3" type="ORF">KI810_15970</name>
</gene>